<reference evidence="2 3" key="1">
    <citation type="submission" date="2018-08" db="EMBL/GenBank/DDBJ databases">
        <title>Recombination of ecologically and evolutionarily significant loci maintains genetic cohesion in the Pseudomonas syringae species complex.</title>
        <authorList>
            <person name="Dillon M."/>
            <person name="Thakur S."/>
            <person name="Almeida R.N.D."/>
            <person name="Weir B.S."/>
            <person name="Guttman D.S."/>
        </authorList>
    </citation>
    <scope>NUCLEOTIDE SEQUENCE [LARGE SCALE GENOMIC DNA]</scope>
    <source>
        <strain evidence="2 3">ICMP 13684</strain>
    </source>
</reference>
<feature type="region of interest" description="Disordered" evidence="1">
    <location>
        <begin position="1"/>
        <end position="23"/>
    </location>
</feature>
<evidence type="ECO:0000256" key="1">
    <source>
        <dbReference type="SAM" id="MobiDB-lite"/>
    </source>
</evidence>
<feature type="non-terminal residue" evidence="2">
    <location>
        <position position="1"/>
    </location>
</feature>
<sequence>GMRRGALHDNRQTKKSPERPGRPGLFSGFLQAGSGAQGVGAVGFFPGEGGEGVIANGHFDRGTAEVAVGRSGLVHRVQQVEHGGDGVWAQVEVVADQLDDLVIGQLAGAEGVQRDRRRLCHADSVGHLNFATLGQTGSHDILGHVTTCVSSRTVNLRWVLAGECTATVTGHAAVGVDDDFTAGQATVTYRATDDKVAGRVDVELGVLVQQVRRDDVLDDQLHHAFAQVLVGHIRVVLSRQYDGVDADNLAVFVTAGYLGFCIRAQPWQQAGFTRFGLTLHQLVREGNRCWHQHVGFVAGVAEHQALVASALIFRLAAVNALGDVYRLFADDVHHAASRAVETDVGAVVADVEDDVTHDVFQIDPGRSRHFASDDCHTGLDQCFARYTGVFVFSDDSVQNRVGNLVGDLVRMPFGHGLGGEK</sequence>
<protein>
    <submittedName>
        <fullName evidence="2">Uncharacterized protein</fullName>
    </submittedName>
</protein>
<evidence type="ECO:0000313" key="3">
    <source>
        <dbReference type="Proteomes" id="UP000278180"/>
    </source>
</evidence>
<gene>
    <name evidence="2" type="ORF">ALP51_05405</name>
</gene>
<dbReference type="EMBL" id="RBTE01000396">
    <property type="protein sequence ID" value="RMT23973.1"/>
    <property type="molecule type" value="Genomic_DNA"/>
</dbReference>
<name>A0A3M5JLD9_PSESS</name>
<dbReference type="Proteomes" id="UP000278180">
    <property type="component" value="Unassembled WGS sequence"/>
</dbReference>
<dbReference type="AlphaFoldDB" id="A0A3M5JLD9"/>
<organism evidence="2 3">
    <name type="scientific">Pseudomonas savastanoi</name>
    <name type="common">Pseudomonas syringae pv. savastanoi</name>
    <dbReference type="NCBI Taxonomy" id="29438"/>
    <lineage>
        <taxon>Bacteria</taxon>
        <taxon>Pseudomonadati</taxon>
        <taxon>Pseudomonadota</taxon>
        <taxon>Gammaproteobacteria</taxon>
        <taxon>Pseudomonadales</taxon>
        <taxon>Pseudomonadaceae</taxon>
        <taxon>Pseudomonas</taxon>
    </lineage>
</organism>
<dbReference type="AntiFam" id="ANF00232">
    <property type="entry name" value="Shadow ORF (opposite metK)"/>
</dbReference>
<accession>A0A3M5JLD9</accession>
<evidence type="ECO:0000313" key="2">
    <source>
        <dbReference type="EMBL" id="RMT23973.1"/>
    </source>
</evidence>
<feature type="compositionally biased region" description="Basic and acidic residues" evidence="1">
    <location>
        <begin position="1"/>
        <end position="21"/>
    </location>
</feature>
<comment type="caution">
    <text evidence="2">The sequence shown here is derived from an EMBL/GenBank/DDBJ whole genome shotgun (WGS) entry which is preliminary data.</text>
</comment>
<proteinExistence type="predicted"/>